<keyword evidence="7" id="KW-1185">Reference proteome</keyword>
<gene>
    <name evidence="6" type="ORF">KK078_04410</name>
</gene>
<dbReference type="SUPFAM" id="SSF51569">
    <property type="entry name" value="Aldolase"/>
    <property type="match status" value="1"/>
</dbReference>
<keyword evidence="5" id="KW-0119">Carbohydrate metabolism</keyword>
<dbReference type="NCBIfam" id="NF005499">
    <property type="entry name" value="PRK07114.1"/>
    <property type="match status" value="1"/>
</dbReference>
<evidence type="ECO:0000256" key="4">
    <source>
        <dbReference type="ARBA" id="ARBA00023239"/>
    </source>
</evidence>
<dbReference type="EC" id="4.1.2.14" evidence="6"/>
<keyword evidence="4 6" id="KW-0456">Lyase</keyword>
<dbReference type="GO" id="GO:0008675">
    <property type="term" value="F:2-dehydro-3-deoxy-phosphogluconate aldolase activity"/>
    <property type="evidence" value="ECO:0007669"/>
    <property type="project" value="UniProtKB-EC"/>
</dbReference>
<comment type="similarity">
    <text evidence="2">Belongs to the KHG/KDPG aldolase family.</text>
</comment>
<dbReference type="AlphaFoldDB" id="A0AAP2D5K0"/>
<accession>A0AAP2D5K0</accession>
<organism evidence="6 7">
    <name type="scientific">Dawidia soli</name>
    <dbReference type="NCBI Taxonomy" id="2782352"/>
    <lineage>
        <taxon>Bacteria</taxon>
        <taxon>Pseudomonadati</taxon>
        <taxon>Bacteroidota</taxon>
        <taxon>Cytophagia</taxon>
        <taxon>Cytophagales</taxon>
        <taxon>Chryseotaleaceae</taxon>
        <taxon>Dawidia</taxon>
    </lineage>
</organism>
<protein>
    <submittedName>
        <fullName evidence="6">Bifunctional 4-hydroxy-2-oxoglutarate aldolase/2-dehydro-3-deoxy-phosphogluconate aldolase</fullName>
        <ecNumber evidence="6">4.1.2.14</ecNumber>
        <ecNumber evidence="6">4.1.3.16</ecNumber>
    </submittedName>
</protein>
<evidence type="ECO:0000256" key="3">
    <source>
        <dbReference type="ARBA" id="ARBA00011233"/>
    </source>
</evidence>
<evidence type="ECO:0000256" key="2">
    <source>
        <dbReference type="ARBA" id="ARBA00006906"/>
    </source>
</evidence>
<name>A0AAP2D5K0_9BACT</name>
<comment type="subunit">
    <text evidence="3">Homotrimer.</text>
</comment>
<dbReference type="PANTHER" id="PTHR30246">
    <property type="entry name" value="2-KETO-3-DEOXY-6-PHOSPHOGLUCONATE ALDOLASE"/>
    <property type="match status" value="1"/>
</dbReference>
<evidence type="ECO:0000256" key="1">
    <source>
        <dbReference type="ARBA" id="ARBA00004761"/>
    </source>
</evidence>
<dbReference type="EMBL" id="JAHESC010000004">
    <property type="protein sequence ID" value="MBT1685783.1"/>
    <property type="molecule type" value="Genomic_DNA"/>
</dbReference>
<dbReference type="InterPro" id="IPR013785">
    <property type="entry name" value="Aldolase_TIM"/>
</dbReference>
<evidence type="ECO:0000256" key="5">
    <source>
        <dbReference type="ARBA" id="ARBA00023277"/>
    </source>
</evidence>
<dbReference type="Gene3D" id="3.20.20.70">
    <property type="entry name" value="Aldolase class I"/>
    <property type="match status" value="1"/>
</dbReference>
<dbReference type="InterPro" id="IPR000887">
    <property type="entry name" value="Aldlse_KDPG_KHG"/>
</dbReference>
<dbReference type="Proteomes" id="UP001319180">
    <property type="component" value="Unassembled WGS sequence"/>
</dbReference>
<dbReference type="GO" id="GO:0008700">
    <property type="term" value="F:(R,S)-4-hydroxy-2-oxoglutarate aldolase activity"/>
    <property type="evidence" value="ECO:0007669"/>
    <property type="project" value="UniProtKB-EC"/>
</dbReference>
<sequence length="222" mass="24113">MKKFTQQQIIDAMGQSGLVPLFTHDDATLAQEVIEAAYKGGVRVFEFTNRRPNSFEVFQSALKYFEKYPDLMLGIGTVMDAATTRKFIDAGAHFIISPILKPEMAAVCREHNMLWIPGCATLTEIVTAKELGAGVIKVFPGSVLGPGFVSAITPVVPDLKLMITGGVEPTEANMSAWLQAGAMCVGLGSQLFTKDIIAGRNWAQLEQQVAAALGIIRKIRQR</sequence>
<dbReference type="RefSeq" id="WP_254089035.1">
    <property type="nucleotide sequence ID" value="NZ_JAHESC010000004.1"/>
</dbReference>
<dbReference type="Pfam" id="PF01081">
    <property type="entry name" value="Aldolase"/>
    <property type="match status" value="1"/>
</dbReference>
<dbReference type="EC" id="4.1.3.16" evidence="6"/>
<reference evidence="6 7" key="1">
    <citation type="submission" date="2021-05" db="EMBL/GenBank/DDBJ databases">
        <title>A Polyphasic approach of four new species of the genus Ohtaekwangia: Ohtaekwangia histidinii sp. nov., Ohtaekwangia cretensis sp. nov., Ohtaekwangia indiensis sp. nov., Ohtaekwangia reichenbachii sp. nov. from diverse environment.</title>
        <authorList>
            <person name="Octaviana S."/>
        </authorList>
    </citation>
    <scope>NUCLEOTIDE SEQUENCE [LARGE SCALE GENOMIC DNA]</scope>
    <source>
        <strain evidence="6 7">PWU37</strain>
    </source>
</reference>
<evidence type="ECO:0000313" key="6">
    <source>
        <dbReference type="EMBL" id="MBT1685783.1"/>
    </source>
</evidence>
<dbReference type="CDD" id="cd00452">
    <property type="entry name" value="KDPG_aldolase"/>
    <property type="match status" value="1"/>
</dbReference>
<dbReference type="PANTHER" id="PTHR30246:SF1">
    <property type="entry name" value="2-DEHYDRO-3-DEOXY-6-PHOSPHOGALACTONATE ALDOLASE-RELATED"/>
    <property type="match status" value="1"/>
</dbReference>
<comment type="caution">
    <text evidence="6">The sequence shown here is derived from an EMBL/GenBank/DDBJ whole genome shotgun (WGS) entry which is preliminary data.</text>
</comment>
<proteinExistence type="inferred from homology"/>
<evidence type="ECO:0000313" key="7">
    <source>
        <dbReference type="Proteomes" id="UP001319180"/>
    </source>
</evidence>
<comment type="pathway">
    <text evidence="1">Carbohydrate acid metabolism.</text>
</comment>